<dbReference type="InterPro" id="IPR008991">
    <property type="entry name" value="Translation_prot_SH3-like_sf"/>
</dbReference>
<dbReference type="NCBIfam" id="TIGR01079">
    <property type="entry name" value="rplX_bact"/>
    <property type="match status" value="1"/>
</dbReference>
<dbReference type="GO" id="GO:0005840">
    <property type="term" value="C:ribosome"/>
    <property type="evidence" value="ECO:0007669"/>
    <property type="project" value="UniProtKB-KW"/>
</dbReference>
<dbReference type="PROSITE" id="PS01108">
    <property type="entry name" value="RIBOSOMAL_L24"/>
    <property type="match status" value="1"/>
</dbReference>
<dbReference type="Pfam" id="PF17136">
    <property type="entry name" value="ribosomal_L24"/>
    <property type="match status" value="1"/>
</dbReference>
<evidence type="ECO:0000256" key="2">
    <source>
        <dbReference type="ARBA" id="ARBA00022730"/>
    </source>
</evidence>
<evidence type="ECO:0000256" key="7">
    <source>
        <dbReference type="ARBA" id="ARBA00058688"/>
    </source>
</evidence>
<name>A0A7Y0E3H8_9PROT</name>
<dbReference type="InterPro" id="IPR014722">
    <property type="entry name" value="Rib_uL2_dom2"/>
</dbReference>
<dbReference type="Proteomes" id="UP000539372">
    <property type="component" value="Unassembled WGS sequence"/>
</dbReference>
<dbReference type="InterPro" id="IPR005824">
    <property type="entry name" value="KOW"/>
</dbReference>
<dbReference type="GO" id="GO:0006412">
    <property type="term" value="P:translation"/>
    <property type="evidence" value="ECO:0007669"/>
    <property type="project" value="UniProtKB-UniRule"/>
</dbReference>
<comment type="similarity">
    <text evidence="1 8 9">Belongs to the universal ribosomal protein uL24 family.</text>
</comment>
<reference evidence="11 12" key="1">
    <citation type="submission" date="2020-04" db="EMBL/GenBank/DDBJ databases">
        <title>Rhodospirillaceae bacterium KN72 isolated from deep sea.</title>
        <authorList>
            <person name="Zhang D.-C."/>
        </authorList>
    </citation>
    <scope>NUCLEOTIDE SEQUENCE [LARGE SCALE GENOMIC DNA]</scope>
    <source>
        <strain evidence="11 12">KN72</strain>
    </source>
</reference>
<dbReference type="AlphaFoldDB" id="A0A7Y0E3H8"/>
<evidence type="ECO:0000256" key="6">
    <source>
        <dbReference type="ARBA" id="ARBA00035206"/>
    </source>
</evidence>
<evidence type="ECO:0000256" key="9">
    <source>
        <dbReference type="RuleBase" id="RU003477"/>
    </source>
</evidence>
<dbReference type="CDD" id="cd06089">
    <property type="entry name" value="KOW_RPL26"/>
    <property type="match status" value="1"/>
</dbReference>
<dbReference type="InterPro" id="IPR041988">
    <property type="entry name" value="Ribosomal_uL24_KOW"/>
</dbReference>
<dbReference type="InterPro" id="IPR005825">
    <property type="entry name" value="Ribosomal_uL24_CS"/>
</dbReference>
<keyword evidence="2 8" id="KW-0699">rRNA-binding</keyword>
<dbReference type="HAMAP" id="MF_01326_B">
    <property type="entry name" value="Ribosomal_uL24_B"/>
    <property type="match status" value="1"/>
</dbReference>
<evidence type="ECO:0000256" key="5">
    <source>
        <dbReference type="ARBA" id="ARBA00023274"/>
    </source>
</evidence>
<comment type="function">
    <text evidence="7 8">One of the proteins that surrounds the polypeptide exit tunnel on the outside of the subunit.</text>
</comment>
<evidence type="ECO:0000313" key="11">
    <source>
        <dbReference type="EMBL" id="NMM46587.1"/>
    </source>
</evidence>
<keyword evidence="4 8" id="KW-0689">Ribosomal protein</keyword>
<dbReference type="GO" id="GO:1990904">
    <property type="term" value="C:ribonucleoprotein complex"/>
    <property type="evidence" value="ECO:0007669"/>
    <property type="project" value="UniProtKB-KW"/>
</dbReference>
<dbReference type="EMBL" id="JABBNT010000007">
    <property type="protein sequence ID" value="NMM46587.1"/>
    <property type="molecule type" value="Genomic_DNA"/>
</dbReference>
<proteinExistence type="inferred from homology"/>
<dbReference type="Gene3D" id="2.30.30.30">
    <property type="match status" value="1"/>
</dbReference>
<dbReference type="Pfam" id="PF00467">
    <property type="entry name" value="KOW"/>
    <property type="match status" value="1"/>
</dbReference>
<evidence type="ECO:0000313" key="12">
    <source>
        <dbReference type="Proteomes" id="UP000539372"/>
    </source>
</evidence>
<dbReference type="SMART" id="SM00739">
    <property type="entry name" value="KOW"/>
    <property type="match status" value="1"/>
</dbReference>
<gene>
    <name evidence="8 11" type="primary">rplX</name>
    <name evidence="11" type="ORF">HH303_19000</name>
</gene>
<dbReference type="SUPFAM" id="SSF50104">
    <property type="entry name" value="Translation proteins SH3-like domain"/>
    <property type="match status" value="1"/>
</dbReference>
<keyword evidence="12" id="KW-1185">Reference proteome</keyword>
<keyword evidence="5 8" id="KW-0687">Ribonucleoprotein</keyword>
<evidence type="ECO:0000256" key="1">
    <source>
        <dbReference type="ARBA" id="ARBA00010618"/>
    </source>
</evidence>
<keyword evidence="3 8" id="KW-0694">RNA-binding</keyword>
<comment type="subunit">
    <text evidence="8">Part of the 50S ribosomal subunit.</text>
</comment>
<evidence type="ECO:0000256" key="3">
    <source>
        <dbReference type="ARBA" id="ARBA00022884"/>
    </source>
</evidence>
<evidence type="ECO:0000259" key="10">
    <source>
        <dbReference type="SMART" id="SM00739"/>
    </source>
</evidence>
<dbReference type="FunFam" id="2.30.30.30:FF:000004">
    <property type="entry name" value="50S ribosomal protein L24"/>
    <property type="match status" value="1"/>
</dbReference>
<dbReference type="GO" id="GO:0003735">
    <property type="term" value="F:structural constituent of ribosome"/>
    <property type="evidence" value="ECO:0007669"/>
    <property type="project" value="InterPro"/>
</dbReference>
<sequence>MAAKIKKGDTVVVLTGRDKGKEGEVLKVLPSEGRAIVQGINVAKRHTRPSQMSQGGIVDKELGINLSNIAIKDPKSGEATRVGFKTLEDGRKVRVAKRSGEIIDA</sequence>
<comment type="function">
    <text evidence="8">One of two assembly initiator proteins, it binds directly to the 5'-end of the 23S rRNA, where it nucleates assembly of the 50S subunit.</text>
</comment>
<protein>
    <recommendedName>
        <fullName evidence="6 8">Large ribosomal subunit protein uL24</fullName>
    </recommendedName>
</protein>
<dbReference type="InterPro" id="IPR057264">
    <property type="entry name" value="Ribosomal_uL24_C"/>
</dbReference>
<dbReference type="PANTHER" id="PTHR12903">
    <property type="entry name" value="MITOCHONDRIAL RIBOSOMAL PROTEIN L24"/>
    <property type="match status" value="1"/>
</dbReference>
<dbReference type="InterPro" id="IPR003256">
    <property type="entry name" value="Ribosomal_uL24"/>
</dbReference>
<evidence type="ECO:0000256" key="8">
    <source>
        <dbReference type="HAMAP-Rule" id="MF_01326"/>
    </source>
</evidence>
<accession>A0A7Y0E3H8</accession>
<dbReference type="RefSeq" id="WP_169626985.1">
    <property type="nucleotide sequence ID" value="NZ_JABBNT010000007.1"/>
</dbReference>
<evidence type="ECO:0000256" key="4">
    <source>
        <dbReference type="ARBA" id="ARBA00022980"/>
    </source>
</evidence>
<feature type="domain" description="KOW" evidence="10">
    <location>
        <begin position="4"/>
        <end position="31"/>
    </location>
</feature>
<organism evidence="11 12">
    <name type="scientific">Pacificispira spongiicola</name>
    <dbReference type="NCBI Taxonomy" id="2729598"/>
    <lineage>
        <taxon>Bacteria</taxon>
        <taxon>Pseudomonadati</taxon>
        <taxon>Pseudomonadota</taxon>
        <taxon>Alphaproteobacteria</taxon>
        <taxon>Rhodospirillales</taxon>
        <taxon>Rhodospirillaceae</taxon>
        <taxon>Pacificispira</taxon>
    </lineage>
</organism>
<comment type="caution">
    <text evidence="11">The sequence shown here is derived from an EMBL/GenBank/DDBJ whole genome shotgun (WGS) entry which is preliminary data.</text>
</comment>
<dbReference type="GO" id="GO:0019843">
    <property type="term" value="F:rRNA binding"/>
    <property type="evidence" value="ECO:0007669"/>
    <property type="project" value="UniProtKB-UniRule"/>
</dbReference>